<dbReference type="EMBL" id="JASBWT010000001">
    <property type="protein sequence ID" value="KAJ9109114.1"/>
    <property type="molecule type" value="Genomic_DNA"/>
</dbReference>
<gene>
    <name evidence="1" type="ORF">QFC21_000442</name>
</gene>
<reference evidence="1" key="1">
    <citation type="submission" date="2023-04" db="EMBL/GenBank/DDBJ databases">
        <title>Draft Genome sequencing of Naganishia species isolated from polar environments using Oxford Nanopore Technology.</title>
        <authorList>
            <person name="Leo P."/>
            <person name="Venkateswaran K."/>
        </authorList>
    </citation>
    <scope>NUCLEOTIDE SEQUENCE</scope>
    <source>
        <strain evidence="1">MNA-CCFEE 5423</strain>
    </source>
</reference>
<keyword evidence="2" id="KW-1185">Reference proteome</keyword>
<comment type="caution">
    <text evidence="1">The sequence shown here is derived from an EMBL/GenBank/DDBJ whole genome shotgun (WGS) entry which is preliminary data.</text>
</comment>
<accession>A0ACC2WD25</accession>
<evidence type="ECO:0000313" key="2">
    <source>
        <dbReference type="Proteomes" id="UP001227268"/>
    </source>
</evidence>
<organism evidence="1 2">
    <name type="scientific">Naganishia friedmannii</name>
    <dbReference type="NCBI Taxonomy" id="89922"/>
    <lineage>
        <taxon>Eukaryota</taxon>
        <taxon>Fungi</taxon>
        <taxon>Dikarya</taxon>
        <taxon>Basidiomycota</taxon>
        <taxon>Agaricomycotina</taxon>
        <taxon>Tremellomycetes</taxon>
        <taxon>Filobasidiales</taxon>
        <taxon>Filobasidiaceae</taxon>
        <taxon>Naganishia</taxon>
    </lineage>
</organism>
<dbReference type="Proteomes" id="UP001227268">
    <property type="component" value="Unassembled WGS sequence"/>
</dbReference>
<protein>
    <submittedName>
        <fullName evidence="1">Uncharacterized protein</fullName>
    </submittedName>
</protein>
<proteinExistence type="predicted"/>
<evidence type="ECO:0000313" key="1">
    <source>
        <dbReference type="EMBL" id="KAJ9109114.1"/>
    </source>
</evidence>
<sequence length="683" mass="73839">MSYLTTQDDVEMVSADMSKESGPSKRTTNGNSTMPNNGQPSTVEFFIPPDPSESKAKAGNFSFVTSGSSLPPREIEAFPPSRKTGVIYDAQMMLHAPLHYDADIDWENSSSSDVDQPLSWHPEDPRRIQRIYDQLQQEGLTKQMLQLPCPPVSVSDILLVHSEALWHKVEKTQYETNAEIEAQTDLYEYNSLYVNQHTAKAASLSAGGVVCATKAVVTGKVKNALAIVRPPGHHAEPECCMGFSFYNNVAVATKVVQKELGVKKVLILDWDVHHGNGTQKAFFDDPSVLYISIHRHDGGSFYPQSDFGALEVTGAGAGEGTSVNIPWPKRGFGDADYLYAFQKIIMPIAYEFAPDLVIISAGFDAADGDTLGQCKVTPVGYAHMTYMLSALAEGKLVVALEGGYNLNAISNSAEAVARVLLGEPVPPLPPLQASDIATEVMYQVAKMQSKYWTSIDVQACMPIDDMIKAHRAHHLYNKYGMTCLPLALKDLQGKFPEQVMNTGNMFVEGQARLHHHPDMEKTAIHIHHKKNKLGEEEYAPTFGYTTKGHPDGLVAETQLLKYIWDNYVQLTEAQNVILIGHGSGCQALMCLINERQNAKPTDIMNQAFPDFTRVISSAVGEAVPRAALSNNASSAGSGLSGAAGGINGALAAAQQMTVAAVNGVASAVASVVHSTMPGSSGNQ</sequence>
<name>A0ACC2WD25_9TREE</name>